<dbReference type="EMBL" id="BAAAOB010000001">
    <property type="protein sequence ID" value="GAA1778110.1"/>
    <property type="molecule type" value="Genomic_DNA"/>
</dbReference>
<gene>
    <name evidence="2" type="ORF">GCM10009768_03440</name>
</gene>
<evidence type="ECO:0000256" key="1">
    <source>
        <dbReference type="SAM" id="MobiDB-lite"/>
    </source>
</evidence>
<dbReference type="Proteomes" id="UP001500851">
    <property type="component" value="Unassembled WGS sequence"/>
</dbReference>
<protein>
    <submittedName>
        <fullName evidence="2">Uncharacterized protein</fullName>
    </submittedName>
</protein>
<sequence length="112" mass="12633">MDAPSKPQSQELKQPRQAANYTVEKISPRGRAKIRFMTVTMDAIEAEERRKDASDDSPGIRLTRLALKHEAVTRLSQKRHRGRDCAAIRAGAARSALRRQAGIHGYRGVVWR</sequence>
<accession>A0ABN2L7Q6</accession>
<comment type="caution">
    <text evidence="2">The sequence shown here is derived from an EMBL/GenBank/DDBJ whole genome shotgun (WGS) entry which is preliminary data.</text>
</comment>
<keyword evidence="3" id="KW-1185">Reference proteome</keyword>
<feature type="region of interest" description="Disordered" evidence="1">
    <location>
        <begin position="1"/>
        <end position="22"/>
    </location>
</feature>
<reference evidence="2 3" key="1">
    <citation type="journal article" date="2019" name="Int. J. Syst. Evol. Microbiol.">
        <title>The Global Catalogue of Microorganisms (GCM) 10K type strain sequencing project: providing services to taxonomists for standard genome sequencing and annotation.</title>
        <authorList>
            <consortium name="The Broad Institute Genomics Platform"/>
            <consortium name="The Broad Institute Genome Sequencing Center for Infectious Disease"/>
            <person name="Wu L."/>
            <person name="Ma J."/>
        </authorList>
    </citation>
    <scope>NUCLEOTIDE SEQUENCE [LARGE SCALE GENOMIC DNA]</scope>
    <source>
        <strain evidence="2 3">JCM 14736</strain>
    </source>
</reference>
<name>A0ABN2L7Q6_9MICO</name>
<proteinExistence type="predicted"/>
<evidence type="ECO:0000313" key="3">
    <source>
        <dbReference type="Proteomes" id="UP001500851"/>
    </source>
</evidence>
<evidence type="ECO:0000313" key="2">
    <source>
        <dbReference type="EMBL" id="GAA1778110.1"/>
    </source>
</evidence>
<organism evidence="2 3">
    <name type="scientific">Leucobacter iarius</name>
    <dbReference type="NCBI Taxonomy" id="333963"/>
    <lineage>
        <taxon>Bacteria</taxon>
        <taxon>Bacillati</taxon>
        <taxon>Actinomycetota</taxon>
        <taxon>Actinomycetes</taxon>
        <taxon>Micrococcales</taxon>
        <taxon>Microbacteriaceae</taxon>
        <taxon>Leucobacter</taxon>
    </lineage>
</organism>
<feature type="compositionally biased region" description="Polar residues" evidence="1">
    <location>
        <begin position="1"/>
        <end position="20"/>
    </location>
</feature>